<keyword evidence="3" id="KW-1185">Reference proteome</keyword>
<evidence type="ECO:0000256" key="1">
    <source>
        <dbReference type="SAM" id="SignalP"/>
    </source>
</evidence>
<dbReference type="AlphaFoldDB" id="A0AAE8MUK8"/>
<dbReference type="Proteomes" id="UP001187682">
    <property type="component" value="Unassembled WGS sequence"/>
</dbReference>
<proteinExistence type="predicted"/>
<dbReference type="EMBL" id="ONZQ02000002">
    <property type="protein sequence ID" value="SPN99264.1"/>
    <property type="molecule type" value="Genomic_DNA"/>
</dbReference>
<feature type="chain" id="PRO_5041991833" evidence="1">
    <location>
        <begin position="20"/>
        <end position="566"/>
    </location>
</feature>
<protein>
    <submittedName>
        <fullName evidence="2">Uncharacterized protein</fullName>
    </submittedName>
</protein>
<gene>
    <name evidence="2" type="ORF">DNG_02301</name>
</gene>
<evidence type="ECO:0000313" key="2">
    <source>
        <dbReference type="EMBL" id="SPN99264.1"/>
    </source>
</evidence>
<reference evidence="2" key="1">
    <citation type="submission" date="2018-03" db="EMBL/GenBank/DDBJ databases">
        <authorList>
            <person name="Guldener U."/>
        </authorList>
    </citation>
    <scope>NUCLEOTIDE SEQUENCE</scope>
</reference>
<organism evidence="2 3">
    <name type="scientific">Cephalotrichum gorgonifer</name>
    <dbReference type="NCBI Taxonomy" id="2041049"/>
    <lineage>
        <taxon>Eukaryota</taxon>
        <taxon>Fungi</taxon>
        <taxon>Dikarya</taxon>
        <taxon>Ascomycota</taxon>
        <taxon>Pezizomycotina</taxon>
        <taxon>Sordariomycetes</taxon>
        <taxon>Hypocreomycetidae</taxon>
        <taxon>Microascales</taxon>
        <taxon>Microascaceae</taxon>
        <taxon>Cephalotrichum</taxon>
    </lineage>
</organism>
<accession>A0AAE8MUK8</accession>
<evidence type="ECO:0000313" key="3">
    <source>
        <dbReference type="Proteomes" id="UP001187682"/>
    </source>
</evidence>
<keyword evidence="1" id="KW-0732">Signal</keyword>
<feature type="signal peptide" evidence="1">
    <location>
        <begin position="1"/>
        <end position="19"/>
    </location>
</feature>
<comment type="caution">
    <text evidence="2">The sequence shown here is derived from an EMBL/GenBank/DDBJ whole genome shotgun (WGS) entry which is preliminary data.</text>
</comment>
<sequence length="566" mass="64588">MKTSFITCIALALANTVAAAPSKEPTIRQVAALALFVPPVQPQTRREHAASWNTQSAVVMTPAPSSMTLQYERVNISGYSDADRAYPLIAAYLQRPELAHSVQEFVFDLDYLVYLWSLHCPHASRVPLTVSDGQHAAIRNHVDSLDLPLETLQQMKDSLDWWRETVKARPTLDPNKYSLRGSGLNDANEKMMYIHYASTAAALIISLSPNITTLYLGRVQSGPLRQYLLRSNYGLTSTPALQKLQHVEYYGGDILHRDGDTYDRVELLDQFRYFHRLLQISSVSMEAVMEYDVVRRIFPPKTSRIKKIHLGHSDMSGEMLSTIIRLPIGLEEMSFSLGGLWHTKGGTPIILVGLVGRSLEQHKSTLRVLDMDLGEAIYVWMDHCSSGRDEDVRYTGYEEEKGRYRNYVRDEFFSIDNASSEGPLRPQDIEKPEHQDGRVIDLRHYTALTHLSINIEAIVGPTYEDYVDKHTTPRHKLIRQLPYRLVDALPTSLEYLCLYGYQKGKVVEIDEQVEELMEKKDERFPILQEIRGIDRAEHAVVIEEDPNSEGRGYWKRPDISLEWVEA</sequence>
<name>A0AAE8MUK8_9PEZI</name>